<dbReference type="NCBIfam" id="NF038065">
    <property type="entry name" value="Pr6Pr"/>
    <property type="match status" value="1"/>
</dbReference>
<dbReference type="Proteomes" id="UP000215144">
    <property type="component" value="Chromosome 1"/>
</dbReference>
<dbReference type="KEGG" id="saco:SAME_01373"/>
<keyword evidence="1" id="KW-0472">Membrane</keyword>
<evidence type="ECO:0000256" key="1">
    <source>
        <dbReference type="SAM" id="Phobius"/>
    </source>
</evidence>
<evidence type="ECO:0000313" key="3">
    <source>
        <dbReference type="Proteomes" id="UP000215144"/>
    </source>
</evidence>
<gene>
    <name evidence="2" type="ORF">SAMEA4504048_01373</name>
</gene>
<protein>
    <submittedName>
        <fullName evidence="2">Membrane protein</fullName>
    </submittedName>
</protein>
<feature type="transmembrane region" description="Helical" evidence="1">
    <location>
        <begin position="31"/>
        <end position="51"/>
    </location>
</feature>
<dbReference type="InterPro" id="IPR049713">
    <property type="entry name" value="Pr6Pr-like"/>
</dbReference>
<feature type="transmembrane region" description="Helical" evidence="1">
    <location>
        <begin position="71"/>
        <end position="90"/>
    </location>
</feature>
<reference evidence="2 3" key="1">
    <citation type="submission" date="2017-06" db="EMBL/GenBank/DDBJ databases">
        <authorList>
            <consortium name="Pathogen Informatics"/>
        </authorList>
    </citation>
    <scope>NUCLEOTIDE SEQUENCE [LARGE SCALE GENOMIC DNA]</scope>
    <source>
        <strain evidence="2 3">NCTC11291</strain>
    </source>
</reference>
<proteinExistence type="predicted"/>
<accession>A0A239X603</accession>
<dbReference type="AlphaFoldDB" id="A0A239X603"/>
<feature type="transmembrane region" description="Helical" evidence="1">
    <location>
        <begin position="102"/>
        <end position="119"/>
    </location>
</feature>
<dbReference type="EMBL" id="LT906454">
    <property type="protein sequence ID" value="SNV41623.1"/>
    <property type="molecule type" value="Genomic_DNA"/>
</dbReference>
<sequence length="158" mass="18592">MSKIRFYRLLLALLGFLGISLQIYQDGWGMLLYYTVLSNILVISFLFYLVYKEGKSGPIIDKQTLRAKAAVTMAITITFMVYHFMLAPLIEDPKEFWNLRNFLVHYIVPVGFIIDTLVLDRTKMYRWFDPIWWTATPLLYFCIVQRSCLETSHSGSRR</sequence>
<keyword evidence="1" id="KW-0812">Transmembrane</keyword>
<keyword evidence="1" id="KW-1133">Transmembrane helix</keyword>
<organism evidence="2 3">
    <name type="scientific">Streptococcus acidominimus</name>
    <dbReference type="NCBI Taxonomy" id="1326"/>
    <lineage>
        <taxon>Bacteria</taxon>
        <taxon>Bacillati</taxon>
        <taxon>Bacillota</taxon>
        <taxon>Bacilli</taxon>
        <taxon>Lactobacillales</taxon>
        <taxon>Streptococcaceae</taxon>
        <taxon>Streptococcus</taxon>
    </lineage>
</organism>
<evidence type="ECO:0000313" key="2">
    <source>
        <dbReference type="EMBL" id="SNV41623.1"/>
    </source>
</evidence>
<name>A0A239X603_STRAI</name>